<protein>
    <submittedName>
        <fullName evidence="3">Cobalamin biosynthesis protein CbiX</fullName>
    </submittedName>
</protein>
<dbReference type="Proteomes" id="UP000464954">
    <property type="component" value="Chromosome"/>
</dbReference>
<evidence type="ECO:0000313" key="4">
    <source>
        <dbReference type="Proteomes" id="UP000464954"/>
    </source>
</evidence>
<proteinExistence type="predicted"/>
<dbReference type="Pfam" id="PF01903">
    <property type="entry name" value="CbiX"/>
    <property type="match status" value="1"/>
</dbReference>
<keyword evidence="1" id="KW-0479">Metal-binding</keyword>
<dbReference type="AlphaFoldDB" id="A0A6P1M8C5"/>
<dbReference type="KEGG" id="taer:GT409_07565"/>
<dbReference type="SUPFAM" id="SSF53800">
    <property type="entry name" value="Chelatase"/>
    <property type="match status" value="1"/>
</dbReference>
<dbReference type="GO" id="GO:0016829">
    <property type="term" value="F:lyase activity"/>
    <property type="evidence" value="ECO:0007669"/>
    <property type="project" value="UniProtKB-KW"/>
</dbReference>
<dbReference type="Gene3D" id="3.40.50.1400">
    <property type="match status" value="1"/>
</dbReference>
<evidence type="ECO:0000256" key="2">
    <source>
        <dbReference type="ARBA" id="ARBA00023239"/>
    </source>
</evidence>
<name>A0A6P1M8C5_9BACT</name>
<evidence type="ECO:0000313" key="3">
    <source>
        <dbReference type="EMBL" id="QHI69313.1"/>
    </source>
</evidence>
<gene>
    <name evidence="3" type="ORF">GT409_07565</name>
</gene>
<keyword evidence="2" id="KW-0456">Lyase</keyword>
<dbReference type="InterPro" id="IPR002762">
    <property type="entry name" value="CbiX-like"/>
</dbReference>
<dbReference type="GO" id="GO:0046872">
    <property type="term" value="F:metal ion binding"/>
    <property type="evidence" value="ECO:0007669"/>
    <property type="project" value="UniProtKB-KW"/>
</dbReference>
<evidence type="ECO:0000256" key="1">
    <source>
        <dbReference type="ARBA" id="ARBA00022723"/>
    </source>
</evidence>
<dbReference type="EMBL" id="CP047593">
    <property type="protein sequence ID" value="QHI69313.1"/>
    <property type="molecule type" value="Genomic_DNA"/>
</dbReference>
<dbReference type="PANTHER" id="PTHR33542">
    <property type="entry name" value="SIROHYDROCHLORIN FERROCHELATASE, CHLOROPLASTIC"/>
    <property type="match status" value="1"/>
</dbReference>
<organism evidence="3 4">
    <name type="scientific">Tichowtungia aerotolerans</name>
    <dbReference type="NCBI Taxonomy" id="2697043"/>
    <lineage>
        <taxon>Bacteria</taxon>
        <taxon>Pseudomonadati</taxon>
        <taxon>Kiritimatiellota</taxon>
        <taxon>Tichowtungiia</taxon>
        <taxon>Tichowtungiales</taxon>
        <taxon>Tichowtungiaceae</taxon>
        <taxon>Tichowtungia</taxon>
    </lineage>
</organism>
<dbReference type="CDD" id="cd03416">
    <property type="entry name" value="CbiX_SirB_N"/>
    <property type="match status" value="1"/>
</dbReference>
<dbReference type="PANTHER" id="PTHR33542:SF3">
    <property type="entry name" value="SIROHYDROCHLORIN FERROCHELATASE, CHLOROPLASTIC"/>
    <property type="match status" value="1"/>
</dbReference>
<reference evidence="3 4" key="1">
    <citation type="submission" date="2020-01" db="EMBL/GenBank/DDBJ databases">
        <title>Ponticoccus aerotolerans gen. nov., sp. nov., an anaerobic bacterium and proposal of Ponticoccusceae fam. nov., Ponticoccusles ord. nov. and Ponticoccuse classis nov. in the phylum Kiritimatiellaeota.</title>
        <authorList>
            <person name="Zhou L.Y."/>
            <person name="Du Z.J."/>
        </authorList>
    </citation>
    <scope>NUCLEOTIDE SEQUENCE [LARGE SCALE GENOMIC DNA]</scope>
    <source>
        <strain evidence="3 4">S-5007</strain>
    </source>
</reference>
<sequence>MNNALLIISHGSRRSASNEEVLSLTTSLREAAASSVAIVDCAFLEITRPTVQEKIDQMANSGVTSIQVFPHFLAAGAHVTFDIPREIETARQKHPGITFHILPHLGSLEGLPTLIFKTIQTTS</sequence>
<dbReference type="InterPro" id="IPR050963">
    <property type="entry name" value="Sirohydro_Cobaltochel/CbiX"/>
</dbReference>
<accession>A0A6P1M8C5</accession>
<keyword evidence="4" id="KW-1185">Reference proteome</keyword>